<dbReference type="InterPro" id="IPR014922">
    <property type="entry name" value="YdhG-like"/>
</dbReference>
<evidence type="ECO:0000313" key="2">
    <source>
        <dbReference type="EMBL" id="RCX03859.1"/>
    </source>
</evidence>
<feature type="domain" description="YdhG-like" evidence="1">
    <location>
        <begin position="50"/>
        <end position="145"/>
    </location>
</feature>
<dbReference type="PIRSF" id="PIRSF021308">
    <property type="entry name" value="UCP021308"/>
    <property type="match status" value="1"/>
</dbReference>
<dbReference type="Proteomes" id="UP000253517">
    <property type="component" value="Unassembled WGS sequence"/>
</dbReference>
<comment type="caution">
    <text evidence="2">The sequence shown here is derived from an EMBL/GenBank/DDBJ whole genome shotgun (WGS) entry which is preliminary data.</text>
</comment>
<keyword evidence="3" id="KW-1185">Reference proteome</keyword>
<evidence type="ECO:0000313" key="3">
    <source>
        <dbReference type="Proteomes" id="UP000253517"/>
    </source>
</evidence>
<gene>
    <name evidence="2" type="ORF">DES35_102315</name>
</gene>
<name>A0A369A3P9_9FLAO</name>
<proteinExistence type="predicted"/>
<dbReference type="Pfam" id="PF13376">
    <property type="entry name" value="OmdA"/>
    <property type="match status" value="1"/>
</dbReference>
<dbReference type="EMBL" id="QPJS01000002">
    <property type="protein sequence ID" value="RCX03859.1"/>
    <property type="molecule type" value="Genomic_DNA"/>
</dbReference>
<reference evidence="2 3" key="1">
    <citation type="submission" date="2018-07" db="EMBL/GenBank/DDBJ databases">
        <title>Genomic Encyclopedia of Type Strains, Phase IV (KMG-IV): sequencing the most valuable type-strain genomes for metagenomic binning, comparative biology and taxonomic classification.</title>
        <authorList>
            <person name="Goeker M."/>
        </authorList>
    </citation>
    <scope>NUCLEOTIDE SEQUENCE [LARGE SCALE GENOMIC DNA]</scope>
    <source>
        <strain evidence="2 3">DSM 21410</strain>
    </source>
</reference>
<dbReference type="SUPFAM" id="SSF159888">
    <property type="entry name" value="YdhG-like"/>
    <property type="match status" value="1"/>
</dbReference>
<dbReference type="Gene3D" id="3.90.1150.200">
    <property type="match status" value="1"/>
</dbReference>
<dbReference type="RefSeq" id="WP_114366161.1">
    <property type="nucleotide sequence ID" value="NZ_BHZF01000002.1"/>
</dbReference>
<dbReference type="AlphaFoldDB" id="A0A369A3P9"/>
<organism evidence="2 3">
    <name type="scientific">Schleiferia thermophila</name>
    <dbReference type="NCBI Taxonomy" id="884107"/>
    <lineage>
        <taxon>Bacteria</taxon>
        <taxon>Pseudomonadati</taxon>
        <taxon>Bacteroidota</taxon>
        <taxon>Flavobacteriia</taxon>
        <taxon>Flavobacteriales</taxon>
        <taxon>Schleiferiaceae</taxon>
        <taxon>Schleiferia</taxon>
    </lineage>
</organism>
<evidence type="ECO:0000259" key="1">
    <source>
        <dbReference type="Pfam" id="PF08818"/>
    </source>
</evidence>
<dbReference type="InterPro" id="IPR016786">
    <property type="entry name" value="YdeI_bac"/>
</dbReference>
<sequence>MDQTTPGADHTNAIITIRQKPESADEYLAKGCGRCNRWNTPQCSVQQHHSTMKALIELMRQTGLREVIKWGVPCYTYREKNIAIVGAFRQYCSLSFFKGAMLEDEIGILKKPGENTQLARAIHFCSEDEVQKNADHIRNLVHQAILLEENGKQFEVKSAQLPKIAEWEEVLQNNPELRTAFEKLTPGKQKAYLISFSNAKTIKRRTNRIQKSIPLILRGEGLHDRYSGSR</sequence>
<protein>
    <submittedName>
        <fullName evidence="2">Uncharacterized protein YdeI (YjbR/CyaY-like superfamily)</fullName>
    </submittedName>
</protein>
<dbReference type="Pfam" id="PF08818">
    <property type="entry name" value="DUF1801"/>
    <property type="match status" value="1"/>
</dbReference>
<accession>A0A369A3P9</accession>